<gene>
    <name evidence="2" type="ORF">EVAR_25449_1</name>
</gene>
<name>A0A4C1VKV8_EUMVA</name>
<evidence type="ECO:0000256" key="1">
    <source>
        <dbReference type="SAM" id="MobiDB-lite"/>
    </source>
</evidence>
<proteinExistence type="predicted"/>
<accession>A0A4C1VKV8</accession>
<sequence length="104" mass="11280">MFIEFSSRLEYLVQGSEAVITKKCTTDEKARCYTSSMFSAPSSHEYFKRLRLEKQGGHLSEISKTPALRSGARARPPPASALAAAGRSPKLAAVIAYAATSLQK</sequence>
<protein>
    <submittedName>
        <fullName evidence="2">Uncharacterized protein</fullName>
    </submittedName>
</protein>
<evidence type="ECO:0000313" key="2">
    <source>
        <dbReference type="EMBL" id="GBP39626.1"/>
    </source>
</evidence>
<reference evidence="2 3" key="1">
    <citation type="journal article" date="2019" name="Commun. Biol.">
        <title>The bagworm genome reveals a unique fibroin gene that provides high tensile strength.</title>
        <authorList>
            <person name="Kono N."/>
            <person name="Nakamura H."/>
            <person name="Ohtoshi R."/>
            <person name="Tomita M."/>
            <person name="Numata K."/>
            <person name="Arakawa K."/>
        </authorList>
    </citation>
    <scope>NUCLEOTIDE SEQUENCE [LARGE SCALE GENOMIC DNA]</scope>
</reference>
<feature type="compositionally biased region" description="Low complexity" evidence="1">
    <location>
        <begin position="66"/>
        <end position="86"/>
    </location>
</feature>
<feature type="region of interest" description="Disordered" evidence="1">
    <location>
        <begin position="61"/>
        <end position="86"/>
    </location>
</feature>
<organism evidence="2 3">
    <name type="scientific">Eumeta variegata</name>
    <name type="common">Bagworm moth</name>
    <name type="synonym">Eumeta japonica</name>
    <dbReference type="NCBI Taxonomy" id="151549"/>
    <lineage>
        <taxon>Eukaryota</taxon>
        <taxon>Metazoa</taxon>
        <taxon>Ecdysozoa</taxon>
        <taxon>Arthropoda</taxon>
        <taxon>Hexapoda</taxon>
        <taxon>Insecta</taxon>
        <taxon>Pterygota</taxon>
        <taxon>Neoptera</taxon>
        <taxon>Endopterygota</taxon>
        <taxon>Lepidoptera</taxon>
        <taxon>Glossata</taxon>
        <taxon>Ditrysia</taxon>
        <taxon>Tineoidea</taxon>
        <taxon>Psychidae</taxon>
        <taxon>Oiketicinae</taxon>
        <taxon>Eumeta</taxon>
    </lineage>
</organism>
<keyword evidence="3" id="KW-1185">Reference proteome</keyword>
<comment type="caution">
    <text evidence="2">The sequence shown here is derived from an EMBL/GenBank/DDBJ whole genome shotgun (WGS) entry which is preliminary data.</text>
</comment>
<evidence type="ECO:0000313" key="3">
    <source>
        <dbReference type="Proteomes" id="UP000299102"/>
    </source>
</evidence>
<dbReference type="Proteomes" id="UP000299102">
    <property type="component" value="Unassembled WGS sequence"/>
</dbReference>
<dbReference type="AlphaFoldDB" id="A0A4C1VKV8"/>
<dbReference type="EMBL" id="BGZK01000369">
    <property type="protein sequence ID" value="GBP39626.1"/>
    <property type="molecule type" value="Genomic_DNA"/>
</dbReference>